<dbReference type="InterPro" id="IPR058248">
    <property type="entry name" value="Lxx211020-like"/>
</dbReference>
<sequence length="165" mass="17314">MTRFTSHFVAASLCLAAPGLAFASEVTLGNLKIAAAYVRAMVPGAEVGGGYVSITNSGRTDDRLIAASSSRAVKVEVHEMKMDKDVMVMRQLAGGLPLPAGKTVDLKPGSYHLMFMDVIDPFKQGETIRARLTFEKAGSIDVDFPVGSAVASKADNGGEHANAAE</sequence>
<protein>
    <recommendedName>
        <fullName evidence="4">Copper chaperone PCu(A)C</fullName>
    </recommendedName>
</protein>
<evidence type="ECO:0000313" key="3">
    <source>
        <dbReference type="Proteomes" id="UP000199205"/>
    </source>
</evidence>
<feature type="chain" id="PRO_5008683515" description="Copper chaperone PCu(A)C" evidence="1">
    <location>
        <begin position="24"/>
        <end position="165"/>
    </location>
</feature>
<accession>A0A1C3UV12</accession>
<keyword evidence="1" id="KW-0732">Signal</keyword>
<dbReference type="SUPFAM" id="SSF110087">
    <property type="entry name" value="DR1885-like metal-binding protein"/>
    <property type="match status" value="1"/>
</dbReference>
<dbReference type="PANTHER" id="PTHR36302:SF1">
    <property type="entry name" value="COPPER CHAPERONE PCU(A)C"/>
    <property type="match status" value="1"/>
</dbReference>
<dbReference type="InterPro" id="IPR036182">
    <property type="entry name" value="PCuAC_sf"/>
</dbReference>
<dbReference type="Gene3D" id="2.60.40.1890">
    <property type="entry name" value="PCu(A)C copper chaperone"/>
    <property type="match status" value="1"/>
</dbReference>
<gene>
    <name evidence="2" type="ORF">GA0061101_103392</name>
</gene>
<dbReference type="OrthoDB" id="9796962at2"/>
<dbReference type="Pfam" id="PF04314">
    <property type="entry name" value="PCuAC"/>
    <property type="match status" value="1"/>
</dbReference>
<feature type="signal peptide" evidence="1">
    <location>
        <begin position="1"/>
        <end position="23"/>
    </location>
</feature>
<evidence type="ECO:0008006" key="4">
    <source>
        <dbReference type="Google" id="ProtNLM"/>
    </source>
</evidence>
<proteinExistence type="predicted"/>
<name>A0A1C3UV12_9HYPH</name>
<dbReference type="Proteomes" id="UP000199205">
    <property type="component" value="Unassembled WGS sequence"/>
</dbReference>
<evidence type="ECO:0000313" key="2">
    <source>
        <dbReference type="EMBL" id="SCB19356.1"/>
    </source>
</evidence>
<evidence type="ECO:0000256" key="1">
    <source>
        <dbReference type="SAM" id="SignalP"/>
    </source>
</evidence>
<reference evidence="2 3" key="1">
    <citation type="submission" date="2016-08" db="EMBL/GenBank/DDBJ databases">
        <authorList>
            <person name="Seilhamer J.J."/>
        </authorList>
    </citation>
    <scope>NUCLEOTIDE SEQUENCE [LARGE SCALE GENOMIC DNA]</scope>
    <source>
        <strain evidence="2 3">P1-7</strain>
    </source>
</reference>
<dbReference type="EMBL" id="FMAF01000003">
    <property type="protein sequence ID" value="SCB19356.1"/>
    <property type="molecule type" value="Genomic_DNA"/>
</dbReference>
<organism evidence="2 3">
    <name type="scientific">Rhizobium lusitanum</name>
    <dbReference type="NCBI Taxonomy" id="293958"/>
    <lineage>
        <taxon>Bacteria</taxon>
        <taxon>Pseudomonadati</taxon>
        <taxon>Pseudomonadota</taxon>
        <taxon>Alphaproteobacteria</taxon>
        <taxon>Hyphomicrobiales</taxon>
        <taxon>Rhizobiaceae</taxon>
        <taxon>Rhizobium/Agrobacterium group</taxon>
        <taxon>Rhizobium</taxon>
    </lineage>
</organism>
<dbReference type="InterPro" id="IPR007410">
    <property type="entry name" value="LpqE-like"/>
</dbReference>
<dbReference type="PANTHER" id="PTHR36302">
    <property type="entry name" value="BLR7088 PROTEIN"/>
    <property type="match status" value="1"/>
</dbReference>
<dbReference type="RefSeq" id="WP_051963438.1">
    <property type="nucleotide sequence ID" value="NZ_FMAF01000003.1"/>
</dbReference>
<dbReference type="AlphaFoldDB" id="A0A1C3UV12"/>